<proteinExistence type="predicted"/>
<keyword evidence="2" id="KW-1185">Reference proteome</keyword>
<sequence length="57" mass="6190">MKRQLKNVIRLNKLTIARIQTKGMSQINGGDCIPTSHCRGGEDGFSDMSCGPTVDIP</sequence>
<dbReference type="Proteomes" id="UP001596043">
    <property type="component" value="Unassembled WGS sequence"/>
</dbReference>
<name>A0ABV9I164_9FLAO</name>
<protein>
    <recommendedName>
        <fullName evidence="3">Bacteriocin</fullName>
    </recommendedName>
</protein>
<comment type="caution">
    <text evidence="1">The sequence shown here is derived from an EMBL/GenBank/DDBJ whole genome shotgun (WGS) entry which is preliminary data.</text>
</comment>
<evidence type="ECO:0000313" key="1">
    <source>
        <dbReference type="EMBL" id="MFC4635877.1"/>
    </source>
</evidence>
<reference evidence="2" key="1">
    <citation type="journal article" date="2019" name="Int. J. Syst. Evol. Microbiol.">
        <title>The Global Catalogue of Microorganisms (GCM) 10K type strain sequencing project: providing services to taxonomists for standard genome sequencing and annotation.</title>
        <authorList>
            <consortium name="The Broad Institute Genomics Platform"/>
            <consortium name="The Broad Institute Genome Sequencing Center for Infectious Disease"/>
            <person name="Wu L."/>
            <person name="Ma J."/>
        </authorList>
    </citation>
    <scope>NUCLEOTIDE SEQUENCE [LARGE SCALE GENOMIC DNA]</scope>
    <source>
        <strain evidence="2">YJ-61-S</strain>
    </source>
</reference>
<gene>
    <name evidence="1" type="ORF">ACFO3O_18345</name>
</gene>
<organism evidence="1 2">
    <name type="scientific">Dokdonia ponticola</name>
    <dbReference type="NCBI Taxonomy" id="2041041"/>
    <lineage>
        <taxon>Bacteria</taxon>
        <taxon>Pseudomonadati</taxon>
        <taxon>Bacteroidota</taxon>
        <taxon>Flavobacteriia</taxon>
        <taxon>Flavobacteriales</taxon>
        <taxon>Flavobacteriaceae</taxon>
        <taxon>Dokdonia</taxon>
    </lineage>
</organism>
<dbReference type="EMBL" id="JBHSFV010000013">
    <property type="protein sequence ID" value="MFC4635877.1"/>
    <property type="molecule type" value="Genomic_DNA"/>
</dbReference>
<evidence type="ECO:0000313" key="2">
    <source>
        <dbReference type="Proteomes" id="UP001596043"/>
    </source>
</evidence>
<dbReference type="RefSeq" id="WP_379981530.1">
    <property type="nucleotide sequence ID" value="NZ_JBHSFV010000013.1"/>
</dbReference>
<evidence type="ECO:0008006" key="3">
    <source>
        <dbReference type="Google" id="ProtNLM"/>
    </source>
</evidence>
<accession>A0ABV9I164</accession>